<dbReference type="InterPro" id="IPR029061">
    <property type="entry name" value="THDP-binding"/>
</dbReference>
<dbReference type="SUPFAM" id="SSF52518">
    <property type="entry name" value="Thiamin diphosphate-binding fold (THDP-binding)"/>
    <property type="match status" value="2"/>
</dbReference>
<dbReference type="InterPro" id="IPR000399">
    <property type="entry name" value="TPP-bd_CS"/>
</dbReference>
<dbReference type="Pfam" id="PF00205">
    <property type="entry name" value="TPP_enzyme_M"/>
    <property type="match status" value="1"/>
</dbReference>
<gene>
    <name evidence="7" type="primary">iolD</name>
    <name evidence="7" type="ORF">CO662_05685</name>
</gene>
<proteinExistence type="inferred from homology"/>
<evidence type="ECO:0000256" key="2">
    <source>
        <dbReference type="ARBA" id="ARBA00023052"/>
    </source>
</evidence>
<organism evidence="7 8">
    <name type="scientific">Rhizobium anhuiense</name>
    <dbReference type="NCBI Taxonomy" id="1184720"/>
    <lineage>
        <taxon>Bacteria</taxon>
        <taxon>Pseudomonadati</taxon>
        <taxon>Pseudomonadota</taxon>
        <taxon>Alphaproteobacteria</taxon>
        <taxon>Hyphomicrobiales</taxon>
        <taxon>Rhizobiaceae</taxon>
        <taxon>Rhizobium/Agrobacterium group</taxon>
        <taxon>Rhizobium</taxon>
    </lineage>
</organism>
<evidence type="ECO:0000256" key="3">
    <source>
        <dbReference type="RuleBase" id="RU362132"/>
    </source>
</evidence>
<evidence type="ECO:0000313" key="7">
    <source>
        <dbReference type="EMBL" id="PDS53010.1"/>
    </source>
</evidence>
<accession>A0ABX4JCZ2</accession>
<keyword evidence="8" id="KW-1185">Reference proteome</keyword>
<keyword evidence="2 3" id="KW-0786">Thiamine pyrophosphate</keyword>
<protein>
    <submittedName>
        <fullName evidence="7">3D-(3,5/4)-trihydroxycyclohexane-1,2-dione acylhydrolase (Decyclizing)</fullName>
    </submittedName>
</protein>
<evidence type="ECO:0000259" key="4">
    <source>
        <dbReference type="Pfam" id="PF00205"/>
    </source>
</evidence>
<feature type="domain" description="Thiamine pyrophosphate enzyme central" evidence="4">
    <location>
        <begin position="216"/>
        <end position="350"/>
    </location>
</feature>
<feature type="domain" description="Thiamine pyrophosphate enzyme TPP-binding" evidence="5">
    <location>
        <begin position="414"/>
        <end position="564"/>
    </location>
</feature>
<reference evidence="7 8" key="1">
    <citation type="submission" date="2017-09" db="EMBL/GenBank/DDBJ databases">
        <title>Comparative genomics of rhizobia isolated from Phaseolus vulgaris in China.</title>
        <authorList>
            <person name="Tong W."/>
        </authorList>
    </citation>
    <scope>NUCLEOTIDE SEQUENCE [LARGE SCALE GENOMIC DNA]</scope>
    <source>
        <strain evidence="7 8">Y27</strain>
    </source>
</reference>
<dbReference type="PROSITE" id="PS00187">
    <property type="entry name" value="TPP_ENZYMES"/>
    <property type="match status" value="1"/>
</dbReference>
<comment type="caution">
    <text evidence="7">The sequence shown here is derived from an EMBL/GenBank/DDBJ whole genome shotgun (WGS) entry which is preliminary data.</text>
</comment>
<evidence type="ECO:0000256" key="1">
    <source>
        <dbReference type="ARBA" id="ARBA00007812"/>
    </source>
</evidence>
<dbReference type="Gene3D" id="3.40.50.1220">
    <property type="entry name" value="TPP-binding domain"/>
    <property type="match status" value="1"/>
</dbReference>
<dbReference type="PANTHER" id="PTHR18968">
    <property type="entry name" value="THIAMINE PYROPHOSPHATE ENZYMES"/>
    <property type="match status" value="1"/>
</dbReference>
<evidence type="ECO:0000259" key="5">
    <source>
        <dbReference type="Pfam" id="PF02775"/>
    </source>
</evidence>
<name>A0ABX4JCZ2_9HYPH</name>
<dbReference type="Proteomes" id="UP000219972">
    <property type="component" value="Unassembled WGS sequence"/>
</dbReference>
<dbReference type="EMBL" id="NWSL01000002">
    <property type="protein sequence ID" value="PDS53010.1"/>
    <property type="molecule type" value="Genomic_DNA"/>
</dbReference>
<dbReference type="InterPro" id="IPR045229">
    <property type="entry name" value="TPP_enz"/>
</dbReference>
<dbReference type="InterPro" id="IPR012000">
    <property type="entry name" value="Thiamin_PyroP_enz_cen_dom"/>
</dbReference>
<feature type="domain" description="Thiamine pyrophosphate enzyme N-terminal TPP-binding" evidence="6">
    <location>
        <begin position="59"/>
        <end position="129"/>
    </location>
</feature>
<sequence>MRTIRLTAAQAMVKWLSVQMTEDGERFIEGVWAIFGHGNVAGIGEALHGIGDALPTWRGQNEQTMAHAAIAYSKTLKRRRAQAVTSSIGPGATNLITACALAHVNRLPVLFIPGDIFANRRPEPVLQQIEDMNDGTVSANDCFRPVSAYFDRIARPEHLLTCLPRALAVMTDPGSCGPVTLAFCQDVQAELYDYPEAFFEPKAWRIRRPEPDPREVEDLADAIRAARRPVIISGGGVIYSEAEAELAAFAEKHHIPFVETQAGKGANSWEHPLNFGSPGVTGSASANALCAEADLVIGIGTRFQDFTTGSWALFRNPTRRLASINLAGYDATKHSALPCVGDARITLTRLSAALKAYRGPEVDAGIRTDWHRTVERVTAAPETDGPGHLPTDAQVIGAVQRAATEISVVMCAAGTMPGALQVLWQSAKGGYHMEYGFSCMGYEVAGAMGIKLARPDKDVICFVGDGSYMMANSELATAVMRRVPFTVVLTDNCGYGCINRLQIECGGAEFNNMYKDCNVDVQPEIDFVAHAASMGAHAEKIGSIAELEARIAAARGRNIPSVLVIDTDAVPGSDAGGHWWDVAVPQVGGPERLERARARYTENAANQRVFD</sequence>
<dbReference type="RefSeq" id="WP_028755783.1">
    <property type="nucleotide sequence ID" value="NZ_NWSK01000002.1"/>
</dbReference>
<dbReference type="NCBIfam" id="TIGR04377">
    <property type="entry name" value="myo_inos_iolD"/>
    <property type="match status" value="1"/>
</dbReference>
<dbReference type="InterPro" id="IPR012001">
    <property type="entry name" value="Thiamin_PyroP_enz_TPP-bd_dom"/>
</dbReference>
<dbReference type="Gene3D" id="3.40.50.970">
    <property type="match status" value="2"/>
</dbReference>
<dbReference type="GeneID" id="75217163"/>
<evidence type="ECO:0000313" key="8">
    <source>
        <dbReference type="Proteomes" id="UP000219972"/>
    </source>
</evidence>
<dbReference type="Pfam" id="PF02776">
    <property type="entry name" value="TPP_enzyme_N"/>
    <property type="match status" value="1"/>
</dbReference>
<dbReference type="InterPro" id="IPR011766">
    <property type="entry name" value="TPP_enzyme_TPP-bd"/>
</dbReference>
<dbReference type="CDD" id="cd07035">
    <property type="entry name" value="TPP_PYR_POX_like"/>
    <property type="match status" value="1"/>
</dbReference>
<evidence type="ECO:0000259" key="6">
    <source>
        <dbReference type="Pfam" id="PF02776"/>
    </source>
</evidence>
<dbReference type="SUPFAM" id="SSF52467">
    <property type="entry name" value="DHS-like NAD/FAD-binding domain"/>
    <property type="match status" value="1"/>
</dbReference>
<dbReference type="InterPro" id="IPR029035">
    <property type="entry name" value="DHS-like_NAD/FAD-binding_dom"/>
</dbReference>
<dbReference type="InterPro" id="IPR030817">
    <property type="entry name" value="Myo_inos_IolD"/>
</dbReference>
<comment type="similarity">
    <text evidence="1 3">Belongs to the TPP enzyme family.</text>
</comment>
<dbReference type="PANTHER" id="PTHR18968:SF9">
    <property type="entry name" value="3D-(3,5_4)-TRIHYDROXYCYCLOHEXANE-1,2-DIONE HYDROLASE"/>
    <property type="match status" value="1"/>
</dbReference>
<dbReference type="Pfam" id="PF02775">
    <property type="entry name" value="TPP_enzyme_C"/>
    <property type="match status" value="1"/>
</dbReference>